<feature type="domain" description="C-type lectin" evidence="1">
    <location>
        <begin position="20"/>
        <end position="123"/>
    </location>
</feature>
<protein>
    <recommendedName>
        <fullName evidence="1">C-type lectin domain-containing protein</fullName>
    </recommendedName>
</protein>
<proteinExistence type="predicted"/>
<dbReference type="Pfam" id="PF00059">
    <property type="entry name" value="Lectin_C"/>
    <property type="match status" value="1"/>
</dbReference>
<dbReference type="InterPro" id="IPR016187">
    <property type="entry name" value="CTDL_fold"/>
</dbReference>
<dbReference type="InterPro" id="IPR016186">
    <property type="entry name" value="C-type_lectin-like/link_sf"/>
</dbReference>
<dbReference type="Proteomes" id="UP001345963">
    <property type="component" value="Unassembled WGS sequence"/>
</dbReference>
<organism evidence="2 3">
    <name type="scientific">Ataeniobius toweri</name>
    <dbReference type="NCBI Taxonomy" id="208326"/>
    <lineage>
        <taxon>Eukaryota</taxon>
        <taxon>Metazoa</taxon>
        <taxon>Chordata</taxon>
        <taxon>Craniata</taxon>
        <taxon>Vertebrata</taxon>
        <taxon>Euteleostomi</taxon>
        <taxon>Actinopterygii</taxon>
        <taxon>Neopterygii</taxon>
        <taxon>Teleostei</taxon>
        <taxon>Neoteleostei</taxon>
        <taxon>Acanthomorphata</taxon>
        <taxon>Ovalentaria</taxon>
        <taxon>Atherinomorphae</taxon>
        <taxon>Cyprinodontiformes</taxon>
        <taxon>Goodeidae</taxon>
        <taxon>Ataeniobius</taxon>
    </lineage>
</organism>
<name>A0ABU7CHH0_9TELE</name>
<reference evidence="2 3" key="1">
    <citation type="submission" date="2021-07" db="EMBL/GenBank/DDBJ databases">
        <authorList>
            <person name="Palmer J.M."/>
        </authorList>
    </citation>
    <scope>NUCLEOTIDE SEQUENCE [LARGE SCALE GENOMIC DNA]</scope>
    <source>
        <strain evidence="2 3">AT_MEX2019</strain>
        <tissue evidence="2">Muscle</tissue>
    </source>
</reference>
<dbReference type="PANTHER" id="PTHR45784">
    <property type="entry name" value="C-TYPE LECTIN DOMAIN FAMILY 20 MEMBER A-RELATED"/>
    <property type="match status" value="1"/>
</dbReference>
<dbReference type="Gene3D" id="3.10.100.10">
    <property type="entry name" value="Mannose-Binding Protein A, subunit A"/>
    <property type="match status" value="1"/>
</dbReference>
<evidence type="ECO:0000259" key="1">
    <source>
        <dbReference type="PROSITE" id="PS50041"/>
    </source>
</evidence>
<evidence type="ECO:0000313" key="3">
    <source>
        <dbReference type="Proteomes" id="UP001345963"/>
    </source>
</evidence>
<dbReference type="PROSITE" id="PS50041">
    <property type="entry name" value="C_TYPE_LECTIN_2"/>
    <property type="match status" value="1"/>
</dbReference>
<dbReference type="SMART" id="SM00034">
    <property type="entry name" value="CLECT"/>
    <property type="match status" value="1"/>
</dbReference>
<gene>
    <name evidence="2" type="ORF">ATANTOWER_014549</name>
</gene>
<sequence>MGSKVPNYEHCLMVCQLYEYHYIKELKNWTEAQCYFREKHPDLATVSNMTNMKRLLSISAGYKRDAWIGLFYQTDVNRMWYWSLPGVEINESEINWSKGEPNDVHIENCGFLNEDLTLGDVSCKGEDTSYFVCFDDSIQTKKFHLISLKKTWLGAQNYCREEQI</sequence>
<evidence type="ECO:0000313" key="2">
    <source>
        <dbReference type="EMBL" id="MED6262102.1"/>
    </source>
</evidence>
<dbReference type="PANTHER" id="PTHR45784:SF3">
    <property type="entry name" value="C-TYPE LECTIN DOMAIN FAMILY 4 MEMBER K-LIKE-RELATED"/>
    <property type="match status" value="1"/>
</dbReference>
<comment type="caution">
    <text evidence="2">The sequence shown here is derived from an EMBL/GenBank/DDBJ whole genome shotgun (WGS) entry which is preliminary data.</text>
</comment>
<keyword evidence="3" id="KW-1185">Reference proteome</keyword>
<dbReference type="EMBL" id="JAHUTI010091540">
    <property type="protein sequence ID" value="MED6262102.1"/>
    <property type="molecule type" value="Genomic_DNA"/>
</dbReference>
<dbReference type="InterPro" id="IPR001304">
    <property type="entry name" value="C-type_lectin-like"/>
</dbReference>
<accession>A0ABU7CHH0</accession>
<dbReference type="SUPFAM" id="SSF56436">
    <property type="entry name" value="C-type lectin-like"/>
    <property type="match status" value="1"/>
</dbReference>